<dbReference type="Pfam" id="PF24809">
    <property type="entry name" value="DUF7708"/>
    <property type="match status" value="1"/>
</dbReference>
<dbReference type="InterPro" id="IPR054471">
    <property type="entry name" value="GPIID_WHD"/>
</dbReference>
<evidence type="ECO:0000256" key="1">
    <source>
        <dbReference type="ARBA" id="ARBA00022737"/>
    </source>
</evidence>
<organism evidence="5 6">
    <name type="scientific">Hyaloscypha bicolor E</name>
    <dbReference type="NCBI Taxonomy" id="1095630"/>
    <lineage>
        <taxon>Eukaryota</taxon>
        <taxon>Fungi</taxon>
        <taxon>Dikarya</taxon>
        <taxon>Ascomycota</taxon>
        <taxon>Pezizomycotina</taxon>
        <taxon>Leotiomycetes</taxon>
        <taxon>Helotiales</taxon>
        <taxon>Hyaloscyphaceae</taxon>
        <taxon>Hyaloscypha</taxon>
        <taxon>Hyaloscypha bicolor</taxon>
    </lineage>
</organism>
<dbReference type="PROSITE" id="PS00028">
    <property type="entry name" value="ZINC_FINGER_C2H2_1"/>
    <property type="match status" value="2"/>
</dbReference>
<dbReference type="Pfam" id="PF00096">
    <property type="entry name" value="zf-C2H2"/>
    <property type="match status" value="2"/>
</dbReference>
<dbReference type="InterPro" id="IPR056125">
    <property type="entry name" value="DUF7708"/>
</dbReference>
<dbReference type="InterPro" id="IPR036236">
    <property type="entry name" value="Znf_C2H2_sf"/>
</dbReference>
<keyword evidence="6" id="KW-1185">Reference proteome</keyword>
<feature type="domain" description="C2H2-type" evidence="4">
    <location>
        <begin position="881"/>
        <end position="908"/>
    </location>
</feature>
<keyword evidence="1" id="KW-0677">Repeat</keyword>
<dbReference type="Pfam" id="PF24883">
    <property type="entry name" value="NPHP3_N"/>
    <property type="match status" value="1"/>
</dbReference>
<evidence type="ECO:0000259" key="4">
    <source>
        <dbReference type="PROSITE" id="PS50157"/>
    </source>
</evidence>
<dbReference type="Gene3D" id="3.30.160.60">
    <property type="entry name" value="Classic Zinc Finger"/>
    <property type="match status" value="2"/>
</dbReference>
<dbReference type="EMBL" id="KZ613745">
    <property type="protein sequence ID" value="PMD66064.1"/>
    <property type="molecule type" value="Genomic_DNA"/>
</dbReference>
<accession>A0A2J6TSR8</accession>
<dbReference type="InterPro" id="IPR013087">
    <property type="entry name" value="Znf_C2H2_type"/>
</dbReference>
<evidence type="ECO:0000313" key="6">
    <source>
        <dbReference type="Proteomes" id="UP000235371"/>
    </source>
</evidence>
<dbReference type="SMART" id="SM00355">
    <property type="entry name" value="ZnF_C2H2"/>
    <property type="match status" value="3"/>
</dbReference>
<dbReference type="Gene3D" id="3.40.50.300">
    <property type="entry name" value="P-loop containing nucleotide triphosphate hydrolases"/>
    <property type="match status" value="1"/>
</dbReference>
<dbReference type="InterPro" id="IPR056884">
    <property type="entry name" value="NPHP3-like_N"/>
</dbReference>
<dbReference type="Proteomes" id="UP000235371">
    <property type="component" value="Unassembled WGS sequence"/>
</dbReference>
<dbReference type="InParanoid" id="A0A2J6TSR8"/>
<dbReference type="PANTHER" id="PTHR10039:SF14">
    <property type="entry name" value="NACHT DOMAIN-CONTAINING PROTEIN"/>
    <property type="match status" value="1"/>
</dbReference>
<dbReference type="AlphaFoldDB" id="A0A2J6TSR8"/>
<keyword evidence="2" id="KW-0863">Zinc-finger</keyword>
<dbReference type="GO" id="GO:0008270">
    <property type="term" value="F:zinc ion binding"/>
    <property type="evidence" value="ECO:0007669"/>
    <property type="project" value="UniProtKB-KW"/>
</dbReference>
<dbReference type="PROSITE" id="PS50157">
    <property type="entry name" value="ZINC_FINGER_C2H2_2"/>
    <property type="match status" value="2"/>
</dbReference>
<dbReference type="InterPro" id="IPR027417">
    <property type="entry name" value="P-loop_NTPase"/>
</dbReference>
<sequence>MPSSIDNSFHQALANFSKRLTKQELEDFRFSSLSDVLVAVEGIQAEQGRRKELMNLTRIRRFLEAMDQYGKVIEVFLNDSSMLCVVWGPMKFCLQVASAWADAFDTLLDAYQQLAENIPLLEQYHSLFKSNPRMAGVLVVIYEDILEFHQAALRVFKRPTWKQLFRSAWKDFKTRFQHILDDLAAHQTLIERQASIIQIEEARAERAHVRNQFTVIEETAQKKKRLDVVNWLAAVDSVLDQEASAAIRHDYPSTGKWVLHDVKIKSWMDPNNAMVPIMWMNGIPGAGGQFRPFAAESRLLTIARKTILASLIVEECVKIDSITIIYFYCNYQDAQRKSFLTLARAMLAQLLNHDEALLSYLYENCVGSGQVSLVSTQLCAEILETCLKTMSKVYIVVDGIDECDFSERKTMLSFFTSLIEKIERDDMPGKIRALFVSQDENDIRKLLRTASVLHLTDSHNKSDIESYATQWASSIQEKFGLPDGTTKYIASAVSDGSDGMFLFAKLVLTNLLAQTTREELEQELQPGTFPKGFEQAYGRIVARVYQNPNLAERNTAQRLLGWIACSKLSLKWHEIQGAVSVNVQDQSVDFENRQLCTHVRDICGSLIDVLPGDRVQLVHGTAKSYLTHNDYVKIHSEEYKLALLCLQYLLFDCFGPSLSDEVIIDYTMKGYYAFQDYAILHWVDHLEGSIPYLLSNAANEKYNIGPSVNDFQDAYGAVDARIESVPQELKDKCKHIADSDFYESLLLLVSYTRKSRAKQDKIDALGDLGQVITKNRSILEGLRTSKSLDLATKSKLEQYYGTLWHKCPRHACIYFHEGFLDETRRDNHASRHEKPFFCTESSCSRSHYGFSTEKELKKHINVQHPDPSALFPKIKKPPVKHLCNICSKEFTRAHNLNAHKRTHSNLRPYDCKICGKAFVRRHDRERHVEKLHPGNGSEIGESLQETPVPSDMDIQEGDRGLENPPRPGGNSFRW</sequence>
<dbReference type="OrthoDB" id="21416at2759"/>
<proteinExistence type="predicted"/>
<keyword evidence="2" id="KW-0862">Zinc</keyword>
<dbReference type="SUPFAM" id="SSF57667">
    <property type="entry name" value="beta-beta-alpha zinc fingers"/>
    <property type="match status" value="1"/>
</dbReference>
<reference evidence="5 6" key="1">
    <citation type="submission" date="2016-04" db="EMBL/GenBank/DDBJ databases">
        <title>A degradative enzymes factory behind the ericoid mycorrhizal symbiosis.</title>
        <authorList>
            <consortium name="DOE Joint Genome Institute"/>
            <person name="Martino E."/>
            <person name="Morin E."/>
            <person name="Grelet G."/>
            <person name="Kuo A."/>
            <person name="Kohler A."/>
            <person name="Daghino S."/>
            <person name="Barry K."/>
            <person name="Choi C."/>
            <person name="Cichocki N."/>
            <person name="Clum A."/>
            <person name="Copeland A."/>
            <person name="Hainaut M."/>
            <person name="Haridas S."/>
            <person name="Labutti K."/>
            <person name="Lindquist E."/>
            <person name="Lipzen A."/>
            <person name="Khouja H.-R."/>
            <person name="Murat C."/>
            <person name="Ohm R."/>
            <person name="Olson A."/>
            <person name="Spatafora J."/>
            <person name="Veneault-Fourrey C."/>
            <person name="Henrissat B."/>
            <person name="Grigoriev I."/>
            <person name="Martin F."/>
            <person name="Perotto S."/>
        </authorList>
    </citation>
    <scope>NUCLEOTIDE SEQUENCE [LARGE SCALE GENOMIC DNA]</scope>
    <source>
        <strain evidence="5 6">E</strain>
    </source>
</reference>
<dbReference type="GeneID" id="36584665"/>
<dbReference type="Pfam" id="PF22939">
    <property type="entry name" value="WHD_GPIID"/>
    <property type="match status" value="1"/>
</dbReference>
<gene>
    <name evidence="5" type="ORF">K444DRAFT_552579</name>
</gene>
<dbReference type="PANTHER" id="PTHR10039">
    <property type="entry name" value="AMELOGENIN"/>
    <property type="match status" value="1"/>
</dbReference>
<protein>
    <recommendedName>
        <fullName evidence="4">C2H2-type domain-containing protein</fullName>
    </recommendedName>
</protein>
<feature type="domain" description="C2H2-type" evidence="4">
    <location>
        <begin position="909"/>
        <end position="937"/>
    </location>
</feature>
<feature type="region of interest" description="Disordered" evidence="3">
    <location>
        <begin position="928"/>
        <end position="974"/>
    </location>
</feature>
<evidence type="ECO:0000256" key="2">
    <source>
        <dbReference type="PROSITE-ProRule" id="PRU00042"/>
    </source>
</evidence>
<dbReference type="STRING" id="1095630.A0A2J6TSR8"/>
<keyword evidence="2" id="KW-0479">Metal-binding</keyword>
<evidence type="ECO:0000256" key="3">
    <source>
        <dbReference type="SAM" id="MobiDB-lite"/>
    </source>
</evidence>
<evidence type="ECO:0000313" key="5">
    <source>
        <dbReference type="EMBL" id="PMD66064.1"/>
    </source>
</evidence>
<dbReference type="RefSeq" id="XP_024742968.1">
    <property type="nucleotide sequence ID" value="XM_024876586.1"/>
</dbReference>
<name>A0A2J6TSR8_9HELO</name>